<proteinExistence type="predicted"/>
<name>A0AAN9R1D2_CANGL</name>
<evidence type="ECO:0000313" key="2">
    <source>
        <dbReference type="Proteomes" id="UP001367508"/>
    </source>
</evidence>
<keyword evidence="2" id="KW-1185">Reference proteome</keyword>
<accession>A0AAN9R1D2</accession>
<dbReference type="EMBL" id="JAYMYQ010000002">
    <property type="protein sequence ID" value="KAK7350538.1"/>
    <property type="molecule type" value="Genomic_DNA"/>
</dbReference>
<dbReference type="AlphaFoldDB" id="A0AAN9R1D2"/>
<comment type="caution">
    <text evidence="1">The sequence shown here is derived from an EMBL/GenBank/DDBJ whole genome shotgun (WGS) entry which is preliminary data.</text>
</comment>
<dbReference type="Proteomes" id="UP001367508">
    <property type="component" value="Unassembled WGS sequence"/>
</dbReference>
<evidence type="ECO:0000313" key="1">
    <source>
        <dbReference type="EMBL" id="KAK7350538.1"/>
    </source>
</evidence>
<gene>
    <name evidence="1" type="ORF">VNO77_09271</name>
</gene>
<reference evidence="1 2" key="1">
    <citation type="submission" date="2024-01" db="EMBL/GenBank/DDBJ databases">
        <title>The genomes of 5 underutilized Papilionoideae crops provide insights into root nodulation and disease resistanc.</title>
        <authorList>
            <person name="Jiang F."/>
        </authorList>
    </citation>
    <scope>NUCLEOTIDE SEQUENCE [LARGE SCALE GENOMIC DNA]</scope>
    <source>
        <strain evidence="1">LVBAO_FW01</strain>
        <tissue evidence="1">Leaves</tissue>
    </source>
</reference>
<organism evidence="1 2">
    <name type="scientific">Canavalia gladiata</name>
    <name type="common">Sword bean</name>
    <name type="synonym">Dolichos gladiatus</name>
    <dbReference type="NCBI Taxonomy" id="3824"/>
    <lineage>
        <taxon>Eukaryota</taxon>
        <taxon>Viridiplantae</taxon>
        <taxon>Streptophyta</taxon>
        <taxon>Embryophyta</taxon>
        <taxon>Tracheophyta</taxon>
        <taxon>Spermatophyta</taxon>
        <taxon>Magnoliopsida</taxon>
        <taxon>eudicotyledons</taxon>
        <taxon>Gunneridae</taxon>
        <taxon>Pentapetalae</taxon>
        <taxon>rosids</taxon>
        <taxon>fabids</taxon>
        <taxon>Fabales</taxon>
        <taxon>Fabaceae</taxon>
        <taxon>Papilionoideae</taxon>
        <taxon>50 kb inversion clade</taxon>
        <taxon>NPAAA clade</taxon>
        <taxon>indigoferoid/millettioid clade</taxon>
        <taxon>Phaseoleae</taxon>
        <taxon>Canavalia</taxon>
    </lineage>
</organism>
<protein>
    <submittedName>
        <fullName evidence="1">Uncharacterized protein</fullName>
    </submittedName>
</protein>
<sequence>MVSSRCGRELNSTSLHMVSLMQAHEVLPEGDQAFSQLPRTGPPLGLLLRQEPEVLPSLLATEAQSIQKRPPF</sequence>